<proteinExistence type="predicted"/>
<accession>A0A8S5UM37</accession>
<reference evidence="2" key="1">
    <citation type="journal article" date="2021" name="Proc. Natl. Acad. Sci. U.S.A.">
        <title>A Catalog of Tens of Thousands of Viruses from Human Metagenomes Reveals Hidden Associations with Chronic Diseases.</title>
        <authorList>
            <person name="Tisza M.J."/>
            <person name="Buck C.B."/>
        </authorList>
    </citation>
    <scope>NUCLEOTIDE SEQUENCE</scope>
    <source>
        <strain evidence="2">CtCo31</strain>
    </source>
</reference>
<keyword evidence="1" id="KW-0472">Membrane</keyword>
<feature type="transmembrane region" description="Helical" evidence="1">
    <location>
        <begin position="12"/>
        <end position="30"/>
    </location>
</feature>
<evidence type="ECO:0000256" key="1">
    <source>
        <dbReference type="SAM" id="Phobius"/>
    </source>
</evidence>
<dbReference type="EMBL" id="BK016109">
    <property type="protein sequence ID" value="DAF95569.1"/>
    <property type="molecule type" value="Genomic_DNA"/>
</dbReference>
<keyword evidence="1" id="KW-1133">Transmembrane helix</keyword>
<sequence>MIFILKASLEPYVTGTLINPLSFLFILMLLNKFAISNAYVLSCE</sequence>
<evidence type="ECO:0000313" key="2">
    <source>
        <dbReference type="EMBL" id="DAF95569.1"/>
    </source>
</evidence>
<keyword evidence="1" id="KW-0812">Transmembrane</keyword>
<organism evidence="2">
    <name type="scientific">Myoviridae sp. ctCo31</name>
    <dbReference type="NCBI Taxonomy" id="2825053"/>
    <lineage>
        <taxon>Viruses</taxon>
        <taxon>Duplodnaviria</taxon>
        <taxon>Heunggongvirae</taxon>
        <taxon>Uroviricota</taxon>
        <taxon>Caudoviricetes</taxon>
    </lineage>
</organism>
<protein>
    <submittedName>
        <fullName evidence="2">Uncharacterized protein</fullName>
    </submittedName>
</protein>
<name>A0A8S5UM37_9CAUD</name>